<keyword evidence="4 6" id="KW-1133">Transmembrane helix</keyword>
<feature type="transmembrane region" description="Helical" evidence="6">
    <location>
        <begin position="144"/>
        <end position="168"/>
    </location>
</feature>
<reference evidence="8 9" key="1">
    <citation type="submission" date="2021-05" db="EMBL/GenBank/DDBJ databases">
        <title>Bacteria Genome sequencing.</title>
        <authorList>
            <person name="Takabe Y."/>
            <person name="Nakajima Y."/>
            <person name="Suzuki S."/>
            <person name="Shiozaki T."/>
        </authorList>
    </citation>
    <scope>NUCLEOTIDE SEQUENCE [LARGE SCALE GENOMIC DNA]</scope>
    <source>
        <strain evidence="8 9">AI_62</strain>
    </source>
</reference>
<protein>
    <submittedName>
        <fullName evidence="8">Amino acid transporter</fullName>
    </submittedName>
</protein>
<dbReference type="Pfam" id="PF01810">
    <property type="entry name" value="LysE"/>
    <property type="match status" value="1"/>
</dbReference>
<dbReference type="EMBL" id="BPFH01000003">
    <property type="protein sequence ID" value="GIT95345.1"/>
    <property type="molecule type" value="Genomic_DNA"/>
</dbReference>
<gene>
    <name evidence="8" type="ORF">JANAI62_19680</name>
</gene>
<dbReference type="RefSeq" id="WP_255576294.1">
    <property type="nucleotide sequence ID" value="NZ_BPFH01000003.1"/>
</dbReference>
<feature type="transmembrane region" description="Helical" evidence="6">
    <location>
        <begin position="71"/>
        <end position="90"/>
    </location>
</feature>
<feature type="signal peptide" evidence="7">
    <location>
        <begin position="1"/>
        <end position="20"/>
    </location>
</feature>
<evidence type="ECO:0000256" key="3">
    <source>
        <dbReference type="ARBA" id="ARBA00022692"/>
    </source>
</evidence>
<feature type="transmembrane region" description="Helical" evidence="6">
    <location>
        <begin position="180"/>
        <end position="200"/>
    </location>
</feature>
<name>A0ABQ4NLQ4_9RHOB</name>
<feature type="transmembrane region" description="Helical" evidence="6">
    <location>
        <begin position="116"/>
        <end position="137"/>
    </location>
</feature>
<comment type="caution">
    <text evidence="8">The sequence shown here is derived from an EMBL/GenBank/DDBJ whole genome shotgun (WGS) entry which is preliminary data.</text>
</comment>
<evidence type="ECO:0000256" key="7">
    <source>
        <dbReference type="SAM" id="SignalP"/>
    </source>
</evidence>
<keyword evidence="9" id="KW-1185">Reference proteome</keyword>
<organism evidence="8 9">
    <name type="scientific">Jannaschia pagri</name>
    <dbReference type="NCBI Taxonomy" id="2829797"/>
    <lineage>
        <taxon>Bacteria</taxon>
        <taxon>Pseudomonadati</taxon>
        <taxon>Pseudomonadota</taxon>
        <taxon>Alphaproteobacteria</taxon>
        <taxon>Rhodobacterales</taxon>
        <taxon>Roseobacteraceae</taxon>
        <taxon>Jannaschia</taxon>
    </lineage>
</organism>
<feature type="chain" id="PRO_5045866757" evidence="7">
    <location>
        <begin position="21"/>
        <end position="205"/>
    </location>
</feature>
<sequence length="205" mass="21116">MIETLSLLPAILAVALVASASPGPATLAIAATSMAHGAGPGLRLASGVLAGSLIWSSAAAAGLATVMVSHVWVVEALRYAGALYLFWLAFKSLRASHRGRSVAGTPVPGRPFVRGFLLHLTNPKAIFFFGALYAVVLTPGTPPAALALVVVAVGLQSALVFLGYALLLSRPGPMAFYGRATRWIDMVAGLLFAGLGLRLLTTRLG</sequence>
<evidence type="ECO:0000256" key="1">
    <source>
        <dbReference type="ARBA" id="ARBA00004651"/>
    </source>
</evidence>
<keyword evidence="7" id="KW-0732">Signal</keyword>
<evidence type="ECO:0000256" key="5">
    <source>
        <dbReference type="ARBA" id="ARBA00023136"/>
    </source>
</evidence>
<evidence type="ECO:0000256" key="6">
    <source>
        <dbReference type="SAM" id="Phobius"/>
    </source>
</evidence>
<evidence type="ECO:0000256" key="2">
    <source>
        <dbReference type="ARBA" id="ARBA00022475"/>
    </source>
</evidence>
<keyword evidence="5 6" id="KW-0472">Membrane</keyword>
<dbReference type="Proteomes" id="UP000786693">
    <property type="component" value="Unassembled WGS sequence"/>
</dbReference>
<dbReference type="InterPro" id="IPR001123">
    <property type="entry name" value="LeuE-type"/>
</dbReference>
<keyword evidence="2" id="KW-1003">Cell membrane</keyword>
<dbReference type="PANTHER" id="PTHR30086">
    <property type="entry name" value="ARGININE EXPORTER PROTEIN ARGO"/>
    <property type="match status" value="1"/>
</dbReference>
<evidence type="ECO:0000313" key="8">
    <source>
        <dbReference type="EMBL" id="GIT95345.1"/>
    </source>
</evidence>
<comment type="subcellular location">
    <subcellularLocation>
        <location evidence="1">Cell membrane</location>
        <topology evidence="1">Multi-pass membrane protein</topology>
    </subcellularLocation>
</comment>
<proteinExistence type="predicted"/>
<accession>A0ABQ4NLQ4</accession>
<feature type="transmembrane region" description="Helical" evidence="6">
    <location>
        <begin position="44"/>
        <end position="64"/>
    </location>
</feature>
<evidence type="ECO:0000313" key="9">
    <source>
        <dbReference type="Proteomes" id="UP000786693"/>
    </source>
</evidence>
<evidence type="ECO:0000256" key="4">
    <source>
        <dbReference type="ARBA" id="ARBA00022989"/>
    </source>
</evidence>
<keyword evidence="3 6" id="KW-0812">Transmembrane</keyword>
<dbReference type="PANTHER" id="PTHR30086:SF20">
    <property type="entry name" value="ARGININE EXPORTER PROTEIN ARGO-RELATED"/>
    <property type="match status" value="1"/>
</dbReference>